<dbReference type="InterPro" id="IPR051932">
    <property type="entry name" value="Bact_StressResp_Reg"/>
</dbReference>
<comment type="caution">
    <text evidence="3">The sequence shown here is derived from an EMBL/GenBank/DDBJ whole genome shotgun (WGS) entry which is preliminary data.</text>
</comment>
<dbReference type="AlphaFoldDB" id="A0A1V3A158"/>
<evidence type="ECO:0000313" key="3">
    <source>
        <dbReference type="EMBL" id="OOC11074.1"/>
    </source>
</evidence>
<gene>
    <name evidence="3" type="ORF">B1A74_02805</name>
</gene>
<dbReference type="CDD" id="cd07041">
    <property type="entry name" value="STAS_RsbR_RsbS_like"/>
    <property type="match status" value="1"/>
</dbReference>
<dbReference type="InterPro" id="IPR002645">
    <property type="entry name" value="STAS_dom"/>
</dbReference>
<name>A0A1V3A158_9GAMM</name>
<evidence type="ECO:0000259" key="2">
    <source>
        <dbReference type="PROSITE" id="PS50801"/>
    </source>
</evidence>
<feature type="domain" description="STAS" evidence="2">
    <location>
        <begin position="173"/>
        <end position="284"/>
    </location>
</feature>
<dbReference type="STRING" id="252474.B1A74_02805"/>
<dbReference type="EMBL" id="MUZR01000007">
    <property type="protein sequence ID" value="OOC11074.1"/>
    <property type="molecule type" value="Genomic_DNA"/>
</dbReference>
<dbReference type="PROSITE" id="PS50801">
    <property type="entry name" value="STAS"/>
    <property type="match status" value="1"/>
</dbReference>
<dbReference type="InterPro" id="IPR036513">
    <property type="entry name" value="STAS_dom_sf"/>
</dbReference>
<dbReference type="Proteomes" id="UP000189177">
    <property type="component" value="Unassembled WGS sequence"/>
</dbReference>
<dbReference type="Gene3D" id="3.30.750.24">
    <property type="entry name" value="STAS domain"/>
    <property type="match status" value="1"/>
</dbReference>
<protein>
    <recommendedName>
        <fullName evidence="2">STAS domain-containing protein</fullName>
    </recommendedName>
</protein>
<reference evidence="3 4" key="1">
    <citation type="submission" date="2017-02" db="EMBL/GenBank/DDBJ databases">
        <title>Genomic diversity within the haloalkaliphilic genus Thioalkalivibrio.</title>
        <authorList>
            <person name="Ahn A.-C."/>
            <person name="Meier-Kolthoff J."/>
            <person name="Overmars L."/>
            <person name="Richter M."/>
            <person name="Woyke T."/>
            <person name="Sorokin D.Y."/>
            <person name="Muyzer G."/>
        </authorList>
    </citation>
    <scope>NUCLEOTIDE SEQUENCE [LARGE SCALE GENOMIC DNA]</scope>
    <source>
        <strain evidence="3 4">HL17</strain>
    </source>
</reference>
<dbReference type="PANTHER" id="PTHR33745:SF3">
    <property type="entry name" value="RSBT CO-ANTAGONIST PROTEIN RSBRC"/>
    <property type="match status" value="1"/>
</dbReference>
<evidence type="ECO:0000313" key="4">
    <source>
        <dbReference type="Proteomes" id="UP000189177"/>
    </source>
</evidence>
<dbReference type="SUPFAM" id="SSF52091">
    <property type="entry name" value="SpoIIaa-like"/>
    <property type="match status" value="1"/>
</dbReference>
<keyword evidence="4" id="KW-1185">Reference proteome</keyword>
<proteinExistence type="predicted"/>
<evidence type="ECO:0000256" key="1">
    <source>
        <dbReference type="ARBA" id="ARBA00022553"/>
    </source>
</evidence>
<sequence>MTGGNMNREDGETRSANEILVEQLMVNVGRISGVIEERGHNIFVQGNILSREEISDYSVEFMELFVMLLQHEGRSDRSSEEFRALQQFFTTMSQQILMRGGDMEEFVRYLQFMQNVMIEDLGRDAEITPEQTRETLLLLAGVFNDIILDVYRVYLEQKESTIEAQQAELREISTPITEIWDGVLTLPIIGTLDSSRTMVVMEKLLGRIEQDRARVVLMDVTGVMAIDSQVSHHLVQMIRAIGLMGARPVLTGIRPEIARALTSLNIDLGDVTTRATLAEGLKEAFHWLGVRMADARTPA</sequence>
<accession>A0A1V3A158</accession>
<dbReference type="PANTHER" id="PTHR33745">
    <property type="entry name" value="RSBT ANTAGONIST PROTEIN RSBS-RELATED"/>
    <property type="match status" value="1"/>
</dbReference>
<keyword evidence="1" id="KW-0597">Phosphoprotein</keyword>
<dbReference type="RefSeq" id="WP_024329869.1">
    <property type="nucleotide sequence ID" value="NZ_MUZR01000007.1"/>
</dbReference>
<dbReference type="Pfam" id="PF01740">
    <property type="entry name" value="STAS"/>
    <property type="match status" value="1"/>
</dbReference>
<dbReference type="OrthoDB" id="9800154at2"/>
<organism evidence="3 4">
    <name type="scientific">Thioalkalivibrio halophilus</name>
    <dbReference type="NCBI Taxonomy" id="252474"/>
    <lineage>
        <taxon>Bacteria</taxon>
        <taxon>Pseudomonadati</taxon>
        <taxon>Pseudomonadota</taxon>
        <taxon>Gammaproteobacteria</taxon>
        <taxon>Chromatiales</taxon>
        <taxon>Ectothiorhodospiraceae</taxon>
        <taxon>Thioalkalivibrio</taxon>
    </lineage>
</organism>